<dbReference type="GO" id="GO:0008898">
    <property type="term" value="F:S-adenosylmethionine-homocysteine S-methyltransferase activity"/>
    <property type="evidence" value="ECO:0007669"/>
    <property type="project" value="TreeGrafter"/>
</dbReference>
<feature type="binding site" evidence="5">
    <location>
        <position position="285"/>
    </location>
    <ligand>
        <name>Zn(2+)</name>
        <dbReference type="ChEBI" id="CHEBI:29105"/>
    </ligand>
</feature>
<keyword evidence="1 5" id="KW-0489">Methyltransferase</keyword>
<dbReference type="NCBIfam" id="NF007020">
    <property type="entry name" value="PRK09485.1"/>
    <property type="match status" value="1"/>
</dbReference>
<evidence type="ECO:0000313" key="8">
    <source>
        <dbReference type="Proteomes" id="UP000678679"/>
    </source>
</evidence>
<name>A0AAX1MZU9_9BACT</name>
<protein>
    <submittedName>
        <fullName evidence="7">Homocysteine S-methyltransferase</fullName>
        <ecNumber evidence="7">2.1.1.10</ecNumber>
    </submittedName>
</protein>
<reference evidence="7 8" key="1">
    <citation type="submission" date="2021-05" db="EMBL/GenBank/DDBJ databases">
        <title>Comparative genomic studies on the polysaccharide-degrading batcterial strains of the Flammeovirga genus.</title>
        <authorList>
            <person name="Zewei F."/>
            <person name="Zheng Z."/>
            <person name="Yu L."/>
            <person name="Ruyue G."/>
            <person name="Yanhong M."/>
            <person name="Yuanyuan C."/>
            <person name="Jingyan G."/>
            <person name="Wenjun H."/>
        </authorList>
    </citation>
    <scope>NUCLEOTIDE SEQUENCE [LARGE SCALE GENOMIC DNA]</scope>
    <source>
        <strain evidence="7 8">NBRC:100898</strain>
    </source>
</reference>
<dbReference type="PANTHER" id="PTHR46015">
    <property type="entry name" value="ZGC:172121"/>
    <property type="match status" value="1"/>
</dbReference>
<evidence type="ECO:0000256" key="5">
    <source>
        <dbReference type="PROSITE-ProRule" id="PRU00333"/>
    </source>
</evidence>
<keyword evidence="8" id="KW-1185">Reference proteome</keyword>
<feature type="domain" description="Hcy-binding" evidence="6">
    <location>
        <begin position="1"/>
        <end position="300"/>
    </location>
</feature>
<evidence type="ECO:0000313" key="7">
    <source>
        <dbReference type="EMBL" id="QWG00790.1"/>
    </source>
</evidence>
<accession>A0AAX1MZU9</accession>
<dbReference type="EC" id="2.1.1.10" evidence="7"/>
<dbReference type="InterPro" id="IPR051486">
    <property type="entry name" value="Hcy_S-methyltransferase"/>
</dbReference>
<feature type="binding site" evidence="5">
    <location>
        <position position="286"/>
    </location>
    <ligand>
        <name>Zn(2+)</name>
        <dbReference type="ChEBI" id="CHEBI:29105"/>
    </ligand>
</feature>
<evidence type="ECO:0000256" key="4">
    <source>
        <dbReference type="ARBA" id="ARBA00022833"/>
    </source>
</evidence>
<dbReference type="KEGG" id="fya:KMW28_14135"/>
<evidence type="ECO:0000256" key="2">
    <source>
        <dbReference type="ARBA" id="ARBA00022679"/>
    </source>
</evidence>
<comment type="cofactor">
    <cofactor evidence="5">
        <name>Zn(2+)</name>
        <dbReference type="ChEBI" id="CHEBI:29105"/>
    </cofactor>
</comment>
<dbReference type="Gene3D" id="3.20.20.330">
    <property type="entry name" value="Homocysteine-binding-like domain"/>
    <property type="match status" value="1"/>
</dbReference>
<dbReference type="Pfam" id="PF02574">
    <property type="entry name" value="S-methyl_trans"/>
    <property type="match status" value="1"/>
</dbReference>
<dbReference type="InterPro" id="IPR036589">
    <property type="entry name" value="HCY_dom_sf"/>
</dbReference>
<keyword evidence="3 5" id="KW-0479">Metal-binding</keyword>
<dbReference type="PANTHER" id="PTHR46015:SF1">
    <property type="entry name" value="HOMOCYSTEINE S-METHYLTRANSFERASE-LIKE ISOFORM 1"/>
    <property type="match status" value="1"/>
</dbReference>
<keyword evidence="4 5" id="KW-0862">Zinc</keyword>
<dbReference type="PROSITE" id="PS50970">
    <property type="entry name" value="HCY"/>
    <property type="match status" value="1"/>
</dbReference>
<dbReference type="InterPro" id="IPR003726">
    <property type="entry name" value="HCY_dom"/>
</dbReference>
<dbReference type="EMBL" id="CP076132">
    <property type="protein sequence ID" value="QWG00790.1"/>
    <property type="molecule type" value="Genomic_DNA"/>
</dbReference>
<feature type="binding site" evidence="5">
    <location>
        <position position="219"/>
    </location>
    <ligand>
        <name>Zn(2+)</name>
        <dbReference type="ChEBI" id="CHEBI:29105"/>
    </ligand>
</feature>
<organism evidence="7 8">
    <name type="scientific">Flammeovirga yaeyamensis</name>
    <dbReference type="NCBI Taxonomy" id="367791"/>
    <lineage>
        <taxon>Bacteria</taxon>
        <taxon>Pseudomonadati</taxon>
        <taxon>Bacteroidota</taxon>
        <taxon>Cytophagia</taxon>
        <taxon>Cytophagales</taxon>
        <taxon>Flammeovirgaceae</taxon>
        <taxon>Flammeovirga</taxon>
    </lineage>
</organism>
<dbReference type="GO" id="GO:0046872">
    <property type="term" value="F:metal ion binding"/>
    <property type="evidence" value="ECO:0007669"/>
    <property type="project" value="UniProtKB-KW"/>
</dbReference>
<dbReference type="SUPFAM" id="SSF82282">
    <property type="entry name" value="Homocysteine S-methyltransferase"/>
    <property type="match status" value="1"/>
</dbReference>
<dbReference type="Proteomes" id="UP000678679">
    <property type="component" value="Chromosome 1"/>
</dbReference>
<evidence type="ECO:0000256" key="3">
    <source>
        <dbReference type="ARBA" id="ARBA00022723"/>
    </source>
</evidence>
<dbReference type="AlphaFoldDB" id="A0AAX1MZU9"/>
<keyword evidence="2 5" id="KW-0808">Transferase</keyword>
<dbReference type="GO" id="GO:0033528">
    <property type="term" value="P:S-methylmethionine cycle"/>
    <property type="evidence" value="ECO:0007669"/>
    <property type="project" value="TreeGrafter"/>
</dbReference>
<proteinExistence type="predicted"/>
<dbReference type="RefSeq" id="WP_169665124.1">
    <property type="nucleotide sequence ID" value="NZ_CP076132.1"/>
</dbReference>
<dbReference type="GO" id="GO:0032259">
    <property type="term" value="P:methylation"/>
    <property type="evidence" value="ECO:0007669"/>
    <property type="project" value="UniProtKB-KW"/>
</dbReference>
<evidence type="ECO:0000256" key="1">
    <source>
        <dbReference type="ARBA" id="ARBA00022603"/>
    </source>
</evidence>
<dbReference type="GO" id="GO:0009086">
    <property type="term" value="P:methionine biosynthetic process"/>
    <property type="evidence" value="ECO:0007669"/>
    <property type="project" value="TreeGrafter"/>
</dbReference>
<evidence type="ECO:0000259" key="6">
    <source>
        <dbReference type="PROSITE" id="PS50970"/>
    </source>
</evidence>
<gene>
    <name evidence="7" type="primary">mmuM</name>
    <name evidence="7" type="ORF">KMW28_14135</name>
</gene>
<sequence length="302" mass="33699">MAVLEKDFYLLDGGLSNAIKKLGGNVNNQLWTADLIHHQEEVIKNAHLNYLKSGAEIIISSSYQASIKGFMENGFSHEVAIDLLKKTTEIAQSAKEEYRAISKREVFIAGSIGPYAAYLADGSEYKGYDEAVDENTLRSFHNERLKIIDATDIDVLAVETIPSLEEAKVLNDLIEKCEHKAWFSFSCKNEKQLNDGTDIIDIVSLLKHNNNVMALGINCTHPKYILGLISEILNAGWKKKLVIYPNAGMVYNPYTKTWLGTSSPEDFLTLALQWKEAGANIIGGCCEISEEHIHLLHKRLVS</sequence>